<dbReference type="EMBL" id="LNKD01000008">
    <property type="protein sequence ID" value="OSG84622.1"/>
    <property type="molecule type" value="Genomic_DNA"/>
</dbReference>
<accession>A0A1X2YR37</accession>
<dbReference type="AlphaFoldDB" id="A0A1X2YR37"/>
<gene>
    <name evidence="1" type="ORF">B0487_2109</name>
</gene>
<evidence type="ECO:0000313" key="2">
    <source>
        <dbReference type="Proteomes" id="UP000193377"/>
    </source>
</evidence>
<sequence length="398" mass="45385">MTFDDRFLFDPNDENLWKTGSIADWYKGNDMFEMEHPGLFAQTHPWFVANKLFAETMVKANSELVSSILGALFTWKTCTVDQLRAGLSIKGAPAFERDEPNLYGAMNRLGIINVGFSQAERLYGQTVNHVWLSPSNSPRLINRAMKLYGMEKWMRETMAVSYYAGNRFHVRHNTYAAHAGLMLARDSRVKFSSGDGWGKFRSVDPQAVAESKVGKACATDVVTLCRNNVLAGIEIQTSNSELDKKMQNWAKMLAYSPMKRRGLICVWLQIPKANEGYESFNAVIQRTQGMTEMVVGNPTVSQRMGVAVWDEWFEHGIPTDRFGEYTDMSGTRRNIFSDEWAQYTPQVRDVRKVSEWGWDVTRDIIKKDWGWDVSGWTMPEAYRGGFYGFIGKDCDGLH</sequence>
<reference evidence="1 2" key="1">
    <citation type="journal article" date="2016" name="Sci. Rep.">
        <title>Evaluation of genetic diversity among strains of the human gut commensal Bifidobacterium adolescentis.</title>
        <authorList>
            <person name="Duranti S."/>
            <person name="Milani C."/>
            <person name="Lugli G.A."/>
            <person name="Mancabelli L."/>
            <person name="Turroni F."/>
            <person name="Ferrario C."/>
            <person name="Mangifesta M."/>
            <person name="Viappiani A."/>
            <person name="Sanchez B."/>
            <person name="Margolles A."/>
            <person name="van Sinderen D."/>
            <person name="Ventura M."/>
        </authorList>
    </citation>
    <scope>NUCLEOTIDE SEQUENCE [LARGE SCALE GENOMIC DNA]</scope>
    <source>
        <strain evidence="1 2">487B</strain>
    </source>
</reference>
<evidence type="ECO:0000313" key="1">
    <source>
        <dbReference type="EMBL" id="OSG84622.1"/>
    </source>
</evidence>
<dbReference type="RefSeq" id="WP_226594395.1">
    <property type="nucleotide sequence ID" value="NZ_LNKD01000008.1"/>
</dbReference>
<proteinExistence type="predicted"/>
<name>A0A1X2YR37_BIFAD</name>
<protein>
    <submittedName>
        <fullName evidence="1">Uncharacterized protein</fullName>
    </submittedName>
</protein>
<dbReference type="Proteomes" id="UP000193377">
    <property type="component" value="Unassembled WGS sequence"/>
</dbReference>
<organism evidence="1 2">
    <name type="scientific">Bifidobacterium adolescentis</name>
    <dbReference type="NCBI Taxonomy" id="1680"/>
    <lineage>
        <taxon>Bacteria</taxon>
        <taxon>Bacillati</taxon>
        <taxon>Actinomycetota</taxon>
        <taxon>Actinomycetes</taxon>
        <taxon>Bifidobacteriales</taxon>
        <taxon>Bifidobacteriaceae</taxon>
        <taxon>Bifidobacterium</taxon>
    </lineage>
</organism>
<comment type="caution">
    <text evidence="1">The sequence shown here is derived from an EMBL/GenBank/DDBJ whole genome shotgun (WGS) entry which is preliminary data.</text>
</comment>